<protein>
    <submittedName>
        <fullName evidence="1">Uncharacterized protein</fullName>
    </submittedName>
</protein>
<evidence type="ECO:0000313" key="2">
    <source>
        <dbReference type="Proteomes" id="UP000265520"/>
    </source>
</evidence>
<reference evidence="1 2" key="1">
    <citation type="journal article" date="2018" name="Front. Plant Sci.">
        <title>Red Clover (Trifolium pratense) and Zigzag Clover (T. medium) - A Picture of Genomic Similarities and Differences.</title>
        <authorList>
            <person name="Dluhosova J."/>
            <person name="Istvanek J."/>
            <person name="Nedelnik J."/>
            <person name="Repkova J."/>
        </authorList>
    </citation>
    <scope>NUCLEOTIDE SEQUENCE [LARGE SCALE GENOMIC DNA]</scope>
    <source>
        <strain evidence="2">cv. 10/8</strain>
        <tissue evidence="1">Leaf</tissue>
    </source>
</reference>
<keyword evidence="2" id="KW-1185">Reference proteome</keyword>
<dbReference type="Proteomes" id="UP000265520">
    <property type="component" value="Unassembled WGS sequence"/>
</dbReference>
<proteinExistence type="predicted"/>
<name>A0A392UMS4_9FABA</name>
<sequence>AADGLQDAISARLMISEAYVL</sequence>
<comment type="caution">
    <text evidence="1">The sequence shown here is derived from an EMBL/GenBank/DDBJ whole genome shotgun (WGS) entry which is preliminary data.</text>
</comment>
<dbReference type="EMBL" id="LXQA010843385">
    <property type="protein sequence ID" value="MCI73650.1"/>
    <property type="molecule type" value="Genomic_DNA"/>
</dbReference>
<feature type="non-terminal residue" evidence="1">
    <location>
        <position position="1"/>
    </location>
</feature>
<organism evidence="1 2">
    <name type="scientific">Trifolium medium</name>
    <dbReference type="NCBI Taxonomy" id="97028"/>
    <lineage>
        <taxon>Eukaryota</taxon>
        <taxon>Viridiplantae</taxon>
        <taxon>Streptophyta</taxon>
        <taxon>Embryophyta</taxon>
        <taxon>Tracheophyta</taxon>
        <taxon>Spermatophyta</taxon>
        <taxon>Magnoliopsida</taxon>
        <taxon>eudicotyledons</taxon>
        <taxon>Gunneridae</taxon>
        <taxon>Pentapetalae</taxon>
        <taxon>rosids</taxon>
        <taxon>fabids</taxon>
        <taxon>Fabales</taxon>
        <taxon>Fabaceae</taxon>
        <taxon>Papilionoideae</taxon>
        <taxon>50 kb inversion clade</taxon>
        <taxon>NPAAA clade</taxon>
        <taxon>Hologalegina</taxon>
        <taxon>IRL clade</taxon>
        <taxon>Trifolieae</taxon>
        <taxon>Trifolium</taxon>
    </lineage>
</organism>
<evidence type="ECO:0000313" key="1">
    <source>
        <dbReference type="EMBL" id="MCI73650.1"/>
    </source>
</evidence>
<dbReference type="AlphaFoldDB" id="A0A392UMS4"/>
<accession>A0A392UMS4</accession>